<evidence type="ECO:0000313" key="1">
    <source>
        <dbReference type="EMBL" id="NHT75623.1"/>
    </source>
</evidence>
<dbReference type="EMBL" id="JAANCM010000003">
    <property type="protein sequence ID" value="NHT75623.1"/>
    <property type="molecule type" value="Genomic_DNA"/>
</dbReference>
<dbReference type="AlphaFoldDB" id="A0AA43ZES4"/>
<accession>A0AA43ZES4</accession>
<dbReference type="Proteomes" id="UP001155840">
    <property type="component" value="Unassembled WGS sequence"/>
</dbReference>
<sequence>MRNEFDDMARTLIWAAGMVLQSGPADRRRIARAYRKAQERVAAIPAANGDARPRIVACFEAFDDYKSREDVAGVGWLLTAIQERVNEHDLPDWQALNLLVDDVLEMLGLVEMTGH</sequence>
<keyword evidence="2" id="KW-1185">Reference proteome</keyword>
<protein>
    <submittedName>
        <fullName evidence="1">Uncharacterized protein</fullName>
    </submittedName>
</protein>
<name>A0AA43ZES4_9HYPH</name>
<organism evidence="1 2">
    <name type="scientific">Ferranicluibacter rubi</name>
    <dbReference type="NCBI Taxonomy" id="2715133"/>
    <lineage>
        <taxon>Bacteria</taxon>
        <taxon>Pseudomonadati</taxon>
        <taxon>Pseudomonadota</taxon>
        <taxon>Alphaproteobacteria</taxon>
        <taxon>Hyphomicrobiales</taxon>
        <taxon>Rhizobiaceae</taxon>
        <taxon>Ferranicluibacter</taxon>
    </lineage>
</organism>
<gene>
    <name evidence="1" type="ORF">G8E10_07680</name>
</gene>
<comment type="caution">
    <text evidence="1">The sequence shown here is derived from an EMBL/GenBank/DDBJ whole genome shotgun (WGS) entry which is preliminary data.</text>
</comment>
<reference evidence="1" key="1">
    <citation type="submission" date="2020-03" db="EMBL/GenBank/DDBJ databases">
        <title>Ferranicluibacter endophyticum gen. nov., sp. nov., a new genus isolated from Rubus ulmifolius Schott. stem.</title>
        <authorList>
            <person name="Roca-Couso R."/>
            <person name="Flores-Felix J.D."/>
            <person name="Igual J.M."/>
            <person name="Rivas R."/>
        </authorList>
    </citation>
    <scope>NUCLEOTIDE SEQUENCE</scope>
    <source>
        <strain evidence="1">CRRU44</strain>
    </source>
</reference>
<evidence type="ECO:0000313" key="2">
    <source>
        <dbReference type="Proteomes" id="UP001155840"/>
    </source>
</evidence>
<proteinExistence type="predicted"/>